<name>A0AAV2IQA2_LYMST</name>
<gene>
    <name evidence="2" type="ORF">GSLYS_00021249001</name>
</gene>
<protein>
    <submittedName>
        <fullName evidence="2">Uncharacterized protein</fullName>
    </submittedName>
</protein>
<keyword evidence="3" id="KW-1185">Reference proteome</keyword>
<dbReference type="EMBL" id="CAXITT010001110">
    <property type="protein sequence ID" value="CAL1547932.1"/>
    <property type="molecule type" value="Genomic_DNA"/>
</dbReference>
<dbReference type="Proteomes" id="UP001497497">
    <property type="component" value="Unassembled WGS sequence"/>
</dbReference>
<organism evidence="2 3">
    <name type="scientific">Lymnaea stagnalis</name>
    <name type="common">Great pond snail</name>
    <name type="synonym">Helix stagnalis</name>
    <dbReference type="NCBI Taxonomy" id="6523"/>
    <lineage>
        <taxon>Eukaryota</taxon>
        <taxon>Metazoa</taxon>
        <taxon>Spiralia</taxon>
        <taxon>Lophotrochozoa</taxon>
        <taxon>Mollusca</taxon>
        <taxon>Gastropoda</taxon>
        <taxon>Heterobranchia</taxon>
        <taxon>Euthyneura</taxon>
        <taxon>Panpulmonata</taxon>
        <taxon>Hygrophila</taxon>
        <taxon>Lymnaeoidea</taxon>
        <taxon>Lymnaeidae</taxon>
        <taxon>Lymnaea</taxon>
    </lineage>
</organism>
<sequence>MKAEDSTSSFDVPDANFAPDAELLPDANIVPDVTIALQETQIEVVDTVSTSSNQEFQISELLSLLRDELLELKEKFRKIESTLGVERVTLKDVGDKVMVIVESIAGTTMIPVPPLTGMTSVEPGTINMKSPSAAVVALQQTMATKGAPPGGMTAEQLQDFKKMTLQINALQQKIKDLENKLTDASSNIKKGTERADEMEEKENESIKDIYKCMDQINNSLSEKIAQQKVEVQKIAGDTPKPINYDPFNYGEAYGGDVVDFQARRRILEIKLLLQGLQSSMAQLRDSVKVSPSIDLGYKIVRLDQLIASSGFGKAIQKGDATHEDVLVVSNSKVRIPGKVDYPKKEIFQVTDDMESNWAITDSIMQTMYRLEMELGDLQKVVGSSDLSTNTKLLEELQASIKHVKEKAVDVKTVKRLIEDTQANKPHAPLPFEKKSQITECGASQTNLSNISKAKFDNHIKTLTTSVHSLMERLGKIEMYLEKRPGSASSKRNAKNQLMEIACLSCDREVELPNQTEPPVPHSSYFNPTISPRIPKAVFSPPRLRYLLHRNYKIDTEGLDVYTIPRPMGGGYTQYWPKSTHLGHHKQFETIVPQAPLTRTENTFIQGCDGRLYKADTNLMQAKMKCVRQASELEENHHEKKRQFNAGLDVVIASVNYKGKSFNMTTETAKSGQMRGAVATKPFVQGIGKNISITVMAENPQKEVFIHNIPIDEVSEEVPVITIGEATPLIQSPPPDDNKLGNN</sequence>
<reference evidence="2 3" key="1">
    <citation type="submission" date="2024-04" db="EMBL/GenBank/DDBJ databases">
        <authorList>
            <consortium name="Genoscope - CEA"/>
            <person name="William W."/>
        </authorList>
    </citation>
    <scope>NUCLEOTIDE SEQUENCE [LARGE SCALE GENOMIC DNA]</scope>
</reference>
<keyword evidence="1" id="KW-0175">Coiled coil</keyword>
<accession>A0AAV2IQA2</accession>
<evidence type="ECO:0000313" key="3">
    <source>
        <dbReference type="Proteomes" id="UP001497497"/>
    </source>
</evidence>
<dbReference type="AlphaFoldDB" id="A0AAV2IQA2"/>
<proteinExistence type="predicted"/>
<comment type="caution">
    <text evidence="2">The sequence shown here is derived from an EMBL/GenBank/DDBJ whole genome shotgun (WGS) entry which is preliminary data.</text>
</comment>
<evidence type="ECO:0000256" key="1">
    <source>
        <dbReference type="SAM" id="Coils"/>
    </source>
</evidence>
<evidence type="ECO:0000313" key="2">
    <source>
        <dbReference type="EMBL" id="CAL1547932.1"/>
    </source>
</evidence>
<feature type="coiled-coil region" evidence="1">
    <location>
        <begin position="160"/>
        <end position="201"/>
    </location>
</feature>